<proteinExistence type="predicted"/>
<organism evidence="1 2">
    <name type="scientific">Rotaria magnacalcarata</name>
    <dbReference type="NCBI Taxonomy" id="392030"/>
    <lineage>
        <taxon>Eukaryota</taxon>
        <taxon>Metazoa</taxon>
        <taxon>Spiralia</taxon>
        <taxon>Gnathifera</taxon>
        <taxon>Rotifera</taxon>
        <taxon>Eurotatoria</taxon>
        <taxon>Bdelloidea</taxon>
        <taxon>Philodinida</taxon>
        <taxon>Philodinidae</taxon>
        <taxon>Rotaria</taxon>
    </lineage>
</organism>
<evidence type="ECO:0000313" key="2">
    <source>
        <dbReference type="Proteomes" id="UP000681720"/>
    </source>
</evidence>
<dbReference type="Proteomes" id="UP000681720">
    <property type="component" value="Unassembled WGS sequence"/>
</dbReference>
<feature type="non-terminal residue" evidence="1">
    <location>
        <position position="1"/>
    </location>
</feature>
<gene>
    <name evidence="1" type="ORF">GIL414_LOCUS69572</name>
</gene>
<reference evidence="1" key="1">
    <citation type="submission" date="2021-02" db="EMBL/GenBank/DDBJ databases">
        <authorList>
            <person name="Nowell W R."/>
        </authorList>
    </citation>
    <scope>NUCLEOTIDE SEQUENCE</scope>
</reference>
<protein>
    <submittedName>
        <fullName evidence="1">Uncharacterized protein</fullName>
    </submittedName>
</protein>
<dbReference type="EMBL" id="CAJOBJ010330417">
    <property type="protein sequence ID" value="CAF5181816.1"/>
    <property type="molecule type" value="Genomic_DNA"/>
</dbReference>
<comment type="caution">
    <text evidence="1">The sequence shown here is derived from an EMBL/GenBank/DDBJ whole genome shotgun (WGS) entry which is preliminary data.</text>
</comment>
<sequence>DDDEGHDYVSQIGSLKKNPMILDGQQFIPRTVSGYLDLFTSVGLPNNVDPRTFLFNVSKFNNQLPRNVSYEVHHLFLKK</sequence>
<name>A0A8S3HM76_9BILA</name>
<evidence type="ECO:0000313" key="1">
    <source>
        <dbReference type="EMBL" id="CAF5181816.1"/>
    </source>
</evidence>
<accession>A0A8S3HM76</accession>
<dbReference type="AlphaFoldDB" id="A0A8S3HM76"/>